<dbReference type="InterPro" id="IPR029471">
    <property type="entry name" value="HNH_5"/>
</dbReference>
<dbReference type="Pfam" id="PF14279">
    <property type="entry name" value="HNH_5"/>
    <property type="match status" value="1"/>
</dbReference>
<gene>
    <name evidence="2" type="ORF">DS909_15175</name>
</gene>
<dbReference type="GO" id="GO:0004519">
    <property type="term" value="F:endonuclease activity"/>
    <property type="evidence" value="ECO:0007669"/>
    <property type="project" value="UniProtKB-KW"/>
</dbReference>
<name>A0A366WWW8_9RHOB</name>
<dbReference type="PANTHER" id="PTHR33877">
    <property type="entry name" value="SLL1193 PROTEIN"/>
    <property type="match status" value="1"/>
</dbReference>
<dbReference type="Gene3D" id="1.10.30.50">
    <property type="match status" value="1"/>
</dbReference>
<evidence type="ECO:0000313" key="2">
    <source>
        <dbReference type="EMBL" id="RBW52939.1"/>
    </source>
</evidence>
<protein>
    <submittedName>
        <fullName evidence="2">HNH endonuclease</fullName>
    </submittedName>
</protein>
<evidence type="ECO:0000313" key="3">
    <source>
        <dbReference type="Proteomes" id="UP000252706"/>
    </source>
</evidence>
<dbReference type="Proteomes" id="UP000252706">
    <property type="component" value="Unassembled WGS sequence"/>
</dbReference>
<dbReference type="OrthoDB" id="9802901at2"/>
<dbReference type="InterPro" id="IPR052892">
    <property type="entry name" value="NA-targeting_endonuclease"/>
</dbReference>
<dbReference type="InterPro" id="IPR003615">
    <property type="entry name" value="HNH_nuc"/>
</dbReference>
<keyword evidence="2" id="KW-0540">Nuclease</keyword>
<organism evidence="2 3">
    <name type="scientific">Phaeobacter gallaeciensis</name>
    <dbReference type="NCBI Taxonomy" id="60890"/>
    <lineage>
        <taxon>Bacteria</taxon>
        <taxon>Pseudomonadati</taxon>
        <taxon>Pseudomonadota</taxon>
        <taxon>Alphaproteobacteria</taxon>
        <taxon>Rhodobacterales</taxon>
        <taxon>Roseobacteraceae</taxon>
        <taxon>Phaeobacter</taxon>
    </lineage>
</organism>
<dbReference type="CDD" id="cd00085">
    <property type="entry name" value="HNHc"/>
    <property type="match status" value="1"/>
</dbReference>
<feature type="domain" description="HNH nuclease" evidence="1">
    <location>
        <begin position="81"/>
        <end position="132"/>
    </location>
</feature>
<sequence length="188" mass="21739">MKQVGSHLRTLVLNANMQPLSWAPLSVWSWQSAFVAVHQERVIQIKTYEDCIVHSATQSFEVPAVVALRNYHKRKRVGFTRYNLFLRDEFRCQYCGHRFPVKELTFDHVVPRSKGGGSNWSNIVACCSKDNLRKANRTPKQAGMKLLRQPYAPTGYQLDAAARRQPLVNGELHQTWMDYLYWGAELED</sequence>
<dbReference type="EMBL" id="QOCE01000038">
    <property type="protein sequence ID" value="RBW52939.1"/>
    <property type="molecule type" value="Genomic_DNA"/>
</dbReference>
<proteinExistence type="predicted"/>
<keyword evidence="2" id="KW-0378">Hydrolase</keyword>
<reference evidence="2 3" key="1">
    <citation type="submission" date="2018-07" db="EMBL/GenBank/DDBJ databases">
        <title>Modular assembly of carbohydrate-degrading microbial communities in the ocean.</title>
        <authorList>
            <person name="Enke T.N."/>
            <person name="Datta M.S."/>
            <person name="Schwartzman J.A."/>
            <person name="Cermak N."/>
            <person name="Schmitz D.A."/>
            <person name="Barrere J."/>
            <person name="Cordero O.X."/>
        </authorList>
    </citation>
    <scope>NUCLEOTIDE SEQUENCE [LARGE SCALE GENOMIC DNA]</scope>
    <source>
        <strain evidence="2 3">C3M10</strain>
    </source>
</reference>
<dbReference type="SMART" id="SM00507">
    <property type="entry name" value="HNHc"/>
    <property type="match status" value="1"/>
</dbReference>
<evidence type="ECO:0000259" key="1">
    <source>
        <dbReference type="SMART" id="SM00507"/>
    </source>
</evidence>
<accession>A0A366WWW8</accession>
<dbReference type="PANTHER" id="PTHR33877:SF2">
    <property type="entry name" value="OS07G0170200 PROTEIN"/>
    <property type="match status" value="1"/>
</dbReference>
<keyword evidence="2" id="KW-0255">Endonuclease</keyword>
<comment type="caution">
    <text evidence="2">The sequence shown here is derived from an EMBL/GenBank/DDBJ whole genome shotgun (WGS) entry which is preliminary data.</text>
</comment>
<dbReference type="AlphaFoldDB" id="A0A366WWW8"/>